<dbReference type="GO" id="GO:0005886">
    <property type="term" value="C:plasma membrane"/>
    <property type="evidence" value="ECO:0007669"/>
    <property type="project" value="UniProtKB-SubCell"/>
</dbReference>
<dbReference type="AlphaFoldDB" id="A0A4R6UES3"/>
<organism evidence="6 7">
    <name type="scientific">Aureibacillus halotolerans</name>
    <dbReference type="NCBI Taxonomy" id="1508390"/>
    <lineage>
        <taxon>Bacteria</taxon>
        <taxon>Bacillati</taxon>
        <taxon>Bacillota</taxon>
        <taxon>Bacilli</taxon>
        <taxon>Bacillales</taxon>
        <taxon>Bacillaceae</taxon>
        <taxon>Aureibacillus</taxon>
    </lineage>
</organism>
<reference evidence="6 7" key="1">
    <citation type="submission" date="2019-03" db="EMBL/GenBank/DDBJ databases">
        <title>Genomic Encyclopedia of Type Strains, Phase IV (KMG-IV): sequencing the most valuable type-strain genomes for metagenomic binning, comparative biology and taxonomic classification.</title>
        <authorList>
            <person name="Goeker M."/>
        </authorList>
    </citation>
    <scope>NUCLEOTIDE SEQUENCE [LARGE SCALE GENOMIC DNA]</scope>
    <source>
        <strain evidence="6 7">DSM 28697</strain>
    </source>
</reference>
<gene>
    <name evidence="6" type="ORF">EV213_103173</name>
</gene>
<evidence type="ECO:0000256" key="5">
    <source>
        <dbReference type="SAM" id="Phobius"/>
    </source>
</evidence>
<name>A0A4R6UES3_9BACI</name>
<dbReference type="InterPro" id="IPR004995">
    <property type="entry name" value="Spore_Ger"/>
</dbReference>
<comment type="subcellular location">
    <subcellularLocation>
        <location evidence="4">Cell membrane</location>
    </subcellularLocation>
    <subcellularLocation>
        <location evidence="1">Membrane</location>
        <topology evidence="1">Multi-pass membrane protein</topology>
    </subcellularLocation>
</comment>
<dbReference type="RefSeq" id="WP_133579457.1">
    <property type="nucleotide sequence ID" value="NZ_SNYJ01000003.1"/>
</dbReference>
<feature type="transmembrane region" description="Helical" evidence="5">
    <location>
        <begin position="363"/>
        <end position="383"/>
    </location>
</feature>
<dbReference type="Pfam" id="PF03323">
    <property type="entry name" value="GerA"/>
    <property type="match status" value="1"/>
</dbReference>
<evidence type="ECO:0000313" key="7">
    <source>
        <dbReference type="Proteomes" id="UP000295632"/>
    </source>
</evidence>
<feature type="transmembrane region" description="Helical" evidence="5">
    <location>
        <begin position="295"/>
        <end position="314"/>
    </location>
</feature>
<comment type="caution">
    <text evidence="6">The sequence shown here is derived from an EMBL/GenBank/DDBJ whole genome shotgun (WGS) entry which is preliminary data.</text>
</comment>
<protein>
    <submittedName>
        <fullName evidence="6">Stage V sporulation protein AF</fullName>
    </submittedName>
</protein>
<keyword evidence="3 4" id="KW-0472">Membrane</keyword>
<sequence>MAKETKTKTKTPISTNIKEVESYFKHHLGMDVSFDVGVRRLLVLDKQVHIYYVTGLCESRLIAEIIEELVHLNEVEKSDSDVAEVVHNRLLHQQVATCKTYDEACDQVLSGLIFIAIDGENRGFIVDVRKYPGRSPKEPDTEKVVRGSRDGYTENIIENTALTRRRIRDERLRFKMVHVGERSKTDICIVYLQDVADEELVDLIGKQLDKIDIDGLPMSDKTVEEFVVKQGYNPFPLVRYTERPDVASSHLLEGHVLIFVDTSPSVIITPTTFFHHVQHAEEFRQAPLMGAFYRWVRFLGMIAALFLTPLWFLFVVEPSLLAEQLGFIGPDKETNIPIVAQLLLADFGIDLMRMAAIHTPTSLSTAMGLIAAVLIGQIAIEVGLFTNEVILYVAVAAIGSFATPSYELSIANKVARLLFIISVFFFQVPGFVIAVTVFVLFLVSITSLQTPYLWPLLPFNAKAFWHVLMRVSVPLANTRPSIVKPRNRKSQPGK</sequence>
<dbReference type="PIRSF" id="PIRSF005690">
    <property type="entry name" value="GerBA"/>
    <property type="match status" value="1"/>
</dbReference>
<dbReference type="EMBL" id="SNYJ01000003">
    <property type="protein sequence ID" value="TDQ41594.1"/>
    <property type="molecule type" value="Genomic_DNA"/>
</dbReference>
<dbReference type="Proteomes" id="UP000295632">
    <property type="component" value="Unassembled WGS sequence"/>
</dbReference>
<proteinExistence type="inferred from homology"/>
<evidence type="ECO:0000256" key="3">
    <source>
        <dbReference type="ARBA" id="ARBA00023136"/>
    </source>
</evidence>
<comment type="similarity">
    <text evidence="2 4">Belongs to the GerABKA family.</text>
</comment>
<feature type="transmembrane region" description="Helical" evidence="5">
    <location>
        <begin position="389"/>
        <end position="406"/>
    </location>
</feature>
<evidence type="ECO:0000256" key="4">
    <source>
        <dbReference type="PIRNR" id="PIRNR005690"/>
    </source>
</evidence>
<keyword evidence="5" id="KW-0812">Transmembrane</keyword>
<evidence type="ECO:0000256" key="2">
    <source>
        <dbReference type="ARBA" id="ARBA00005278"/>
    </source>
</evidence>
<keyword evidence="7" id="KW-1185">Reference proteome</keyword>
<dbReference type="GO" id="GO:0009847">
    <property type="term" value="P:spore germination"/>
    <property type="evidence" value="ECO:0007669"/>
    <property type="project" value="UniProtKB-UniRule"/>
</dbReference>
<dbReference type="PANTHER" id="PTHR22550">
    <property type="entry name" value="SPORE GERMINATION PROTEIN"/>
    <property type="match status" value="1"/>
</dbReference>
<accession>A0A4R6UES3</accession>
<evidence type="ECO:0000256" key="1">
    <source>
        <dbReference type="ARBA" id="ARBA00004141"/>
    </source>
</evidence>
<dbReference type="OrthoDB" id="9772630at2"/>
<evidence type="ECO:0000313" key="6">
    <source>
        <dbReference type="EMBL" id="TDQ41594.1"/>
    </source>
</evidence>
<keyword evidence="5" id="KW-1133">Transmembrane helix</keyword>
<dbReference type="PANTHER" id="PTHR22550:SF9">
    <property type="entry name" value="STAGE V SPORULATION PROTEIN AF"/>
    <property type="match status" value="1"/>
</dbReference>
<dbReference type="InterPro" id="IPR050768">
    <property type="entry name" value="UPF0353/GerABKA_families"/>
</dbReference>
<feature type="transmembrane region" description="Helical" evidence="5">
    <location>
        <begin position="418"/>
        <end position="443"/>
    </location>
</feature>